<protein>
    <recommendedName>
        <fullName evidence="3">Methyl-accepting transducer domain-containing protein</fullName>
    </recommendedName>
</protein>
<sequence length="430" mass="48849">MKSIWRNKQKIDSIDYMQYKEQVGINIKEYPSVLNQVDMIHLTIGDLCIIRSLQEQVKEHLTKIVGNFYKNLENEPSLMKIISDNISVDRLKKTLHRHMFEMFSGIIDDEYINQRYIIAQVHVRIGLQPKWYMSAFQDQSLIIHVISNIKNIEQYQENILAVTKIFNLEQQIVLEAYELENEKIRQKNLDEKETIKLQVNHNAEELAAISQETSSATQLMANKVGEIHDFTQKGSEIAIHAEGKSNEGVELLQGLEKRLVKTQEQMTIISKDMEQLSNTSKEIERIVTIITSIAEQTNLLALNAAIEAARAGENGKGFAVVAGEVRKLSENTKESVSEVVKLVNGIAHFTNVMNTSISMVSGEITKGTKQGKETGIFFTDRAKSMLSVKEQNIKITKEMTELNDIFDEINEAFNQVAVSSDQLTQLTMNL</sequence>
<comment type="caution">
    <text evidence="4">The sequence shown here is derived from an EMBL/GenBank/DDBJ whole genome shotgun (WGS) entry which is preliminary data.</text>
</comment>
<dbReference type="PROSITE" id="PS50111">
    <property type="entry name" value="CHEMOTAXIS_TRANSDUC_2"/>
    <property type="match status" value="1"/>
</dbReference>
<evidence type="ECO:0000313" key="5">
    <source>
        <dbReference type="Proteomes" id="UP000317770"/>
    </source>
</evidence>
<evidence type="ECO:0000256" key="1">
    <source>
        <dbReference type="ARBA" id="ARBA00023224"/>
    </source>
</evidence>
<keyword evidence="1 2" id="KW-0807">Transducer</keyword>
<dbReference type="InterPro" id="IPR012292">
    <property type="entry name" value="Globin/Proto"/>
</dbReference>
<dbReference type="AlphaFoldDB" id="A0A8B5Y3W2"/>
<dbReference type="Gene3D" id="1.10.490.10">
    <property type="entry name" value="Globins"/>
    <property type="match status" value="1"/>
</dbReference>
<dbReference type="SUPFAM" id="SSF58104">
    <property type="entry name" value="Methyl-accepting chemotaxis protein (MCP) signaling domain"/>
    <property type="match status" value="1"/>
</dbReference>
<evidence type="ECO:0000313" key="4">
    <source>
        <dbReference type="EMBL" id="TVX83717.1"/>
    </source>
</evidence>
<dbReference type="EMBL" id="VNKI01000001">
    <property type="protein sequence ID" value="TVX83717.1"/>
    <property type="molecule type" value="Genomic_DNA"/>
</dbReference>
<dbReference type="SUPFAM" id="SSF46458">
    <property type="entry name" value="Globin-like"/>
    <property type="match status" value="1"/>
</dbReference>
<feature type="domain" description="Methyl-accepting transducer" evidence="3">
    <location>
        <begin position="198"/>
        <end position="417"/>
    </location>
</feature>
<accession>A0A8B5Y3W2</accession>
<dbReference type="PANTHER" id="PTHR32089:SF118">
    <property type="entry name" value="HEME-BASED AEROTACTIC TRANSDUCER HEMAT"/>
    <property type="match status" value="1"/>
</dbReference>
<evidence type="ECO:0000259" key="3">
    <source>
        <dbReference type="PROSITE" id="PS50111"/>
    </source>
</evidence>
<evidence type="ECO:0000256" key="2">
    <source>
        <dbReference type="PROSITE-ProRule" id="PRU00284"/>
    </source>
</evidence>
<dbReference type="GO" id="GO:0016020">
    <property type="term" value="C:membrane"/>
    <property type="evidence" value="ECO:0007669"/>
    <property type="project" value="InterPro"/>
</dbReference>
<proteinExistence type="predicted"/>
<dbReference type="Pfam" id="PF00015">
    <property type="entry name" value="MCPsignal"/>
    <property type="match status" value="1"/>
</dbReference>
<organism evidence="4 5">
    <name type="scientific">Peribacillus simplex</name>
    <dbReference type="NCBI Taxonomy" id="1478"/>
    <lineage>
        <taxon>Bacteria</taxon>
        <taxon>Bacillati</taxon>
        <taxon>Bacillota</taxon>
        <taxon>Bacilli</taxon>
        <taxon>Bacillales</taxon>
        <taxon>Bacillaceae</taxon>
        <taxon>Peribacillus</taxon>
    </lineage>
</organism>
<dbReference type="GO" id="GO:0019825">
    <property type="term" value="F:oxygen binding"/>
    <property type="evidence" value="ECO:0007669"/>
    <property type="project" value="InterPro"/>
</dbReference>
<reference evidence="4 5" key="1">
    <citation type="submission" date="2019-07" db="EMBL/GenBank/DDBJ databases">
        <title>Genome assembly of Bacillus simplex strain GGC-P6A.</title>
        <authorList>
            <person name="Jennings M.E."/>
            <person name="Barton H.A."/>
        </authorList>
    </citation>
    <scope>NUCLEOTIDE SEQUENCE [LARGE SCALE GENOMIC DNA]</scope>
    <source>
        <strain evidence="4 5">GGC-P6A</strain>
    </source>
</reference>
<dbReference type="InterPro" id="IPR009050">
    <property type="entry name" value="Globin-like_sf"/>
</dbReference>
<dbReference type="InterPro" id="IPR004089">
    <property type="entry name" value="MCPsignal_dom"/>
</dbReference>
<dbReference type="InterPro" id="IPR044398">
    <property type="entry name" value="Globin-sensor_dom"/>
</dbReference>
<dbReference type="Pfam" id="PF11563">
    <property type="entry name" value="Protoglobin"/>
    <property type="match status" value="1"/>
</dbReference>
<name>A0A8B5Y3W2_9BACI</name>
<dbReference type="SMART" id="SM00283">
    <property type="entry name" value="MA"/>
    <property type="match status" value="1"/>
</dbReference>
<dbReference type="Proteomes" id="UP000317770">
    <property type="component" value="Unassembled WGS sequence"/>
</dbReference>
<dbReference type="Gene3D" id="1.10.287.950">
    <property type="entry name" value="Methyl-accepting chemotaxis protein"/>
    <property type="match status" value="1"/>
</dbReference>
<dbReference type="CDD" id="cd01068">
    <property type="entry name" value="globin_sensor"/>
    <property type="match status" value="1"/>
</dbReference>
<dbReference type="GO" id="GO:0020037">
    <property type="term" value="F:heme binding"/>
    <property type="evidence" value="ECO:0007669"/>
    <property type="project" value="InterPro"/>
</dbReference>
<dbReference type="GO" id="GO:0007165">
    <property type="term" value="P:signal transduction"/>
    <property type="evidence" value="ECO:0007669"/>
    <property type="project" value="UniProtKB-KW"/>
</dbReference>
<gene>
    <name evidence="4" type="ORF">FQP34_00230</name>
</gene>
<dbReference type="PANTHER" id="PTHR32089">
    <property type="entry name" value="METHYL-ACCEPTING CHEMOTAXIS PROTEIN MCPB"/>
    <property type="match status" value="1"/>
</dbReference>
<dbReference type="InterPro" id="IPR039379">
    <property type="entry name" value="Protoglobin_sensor_dom"/>
</dbReference>